<keyword evidence="3" id="KW-1185">Reference proteome</keyword>
<name>A0A223V4F7_9FLAO</name>
<dbReference type="AlphaFoldDB" id="A0A223V4F7"/>
<dbReference type="PANTHER" id="PTHR34477">
    <property type="entry name" value="UPF0213 PROTEIN YHBQ"/>
    <property type="match status" value="1"/>
</dbReference>
<dbReference type="PROSITE" id="PS50164">
    <property type="entry name" value="GIY_YIG"/>
    <property type="match status" value="1"/>
</dbReference>
<evidence type="ECO:0000313" key="2">
    <source>
        <dbReference type="EMBL" id="ASV30273.1"/>
    </source>
</evidence>
<comment type="similarity">
    <text evidence="1">Belongs to the UPF0213 family.</text>
</comment>
<dbReference type="SUPFAM" id="SSF82771">
    <property type="entry name" value="GIY-YIG endonuclease"/>
    <property type="match status" value="1"/>
</dbReference>
<dbReference type="InterPro" id="IPR050190">
    <property type="entry name" value="UPF0213_domain"/>
</dbReference>
<dbReference type="PANTHER" id="PTHR34477:SF1">
    <property type="entry name" value="UPF0213 PROTEIN YHBQ"/>
    <property type="match status" value="1"/>
</dbReference>
<dbReference type="InterPro" id="IPR035901">
    <property type="entry name" value="GIY-YIG_endonuc_sf"/>
</dbReference>
<accession>A0A223V4F7</accession>
<dbReference type="EMBL" id="CP022957">
    <property type="protein sequence ID" value="ASV30273.1"/>
    <property type="molecule type" value="Genomic_DNA"/>
</dbReference>
<reference evidence="2 3" key="1">
    <citation type="submission" date="2017-08" db="EMBL/GenBank/DDBJ databases">
        <title>The complete genome sequence of Maribacter sp. B1, isolated from deep-sea sediment.</title>
        <authorList>
            <person name="Wu Y.-H."/>
            <person name="Cheng H."/>
            <person name="Xu X.-W."/>
        </authorList>
    </citation>
    <scope>NUCLEOTIDE SEQUENCE [LARGE SCALE GENOMIC DNA]</scope>
    <source>
        <strain evidence="2 3">B1</strain>
    </source>
</reference>
<evidence type="ECO:0000313" key="3">
    <source>
        <dbReference type="Proteomes" id="UP000215244"/>
    </source>
</evidence>
<organism evidence="2 3">
    <name type="scientific">Maribacter cobaltidurans</name>
    <dbReference type="NCBI Taxonomy" id="1178778"/>
    <lineage>
        <taxon>Bacteria</taxon>
        <taxon>Pseudomonadati</taxon>
        <taxon>Bacteroidota</taxon>
        <taxon>Flavobacteriia</taxon>
        <taxon>Flavobacteriales</taxon>
        <taxon>Flavobacteriaceae</taxon>
        <taxon>Maribacter</taxon>
    </lineage>
</organism>
<gene>
    <name evidence="2" type="ORF">CJ263_08610</name>
</gene>
<dbReference type="InterPro" id="IPR000305">
    <property type="entry name" value="GIY-YIG_endonuc"/>
</dbReference>
<dbReference type="KEGG" id="marb:CJ263_08610"/>
<dbReference type="Gene3D" id="3.40.1440.10">
    <property type="entry name" value="GIY-YIG endonuclease"/>
    <property type="match status" value="1"/>
</dbReference>
<proteinExistence type="inferred from homology"/>
<dbReference type="Proteomes" id="UP000215244">
    <property type="component" value="Chromosome"/>
</dbReference>
<sequence>MKIYFVYILECSDGTYYTGITSDLEKRLESHQSGKHKDSYTSSRLPVNLAYFCEFTEATMAIQTEKQIKKWSKAKKKALILGAFENLPNLAKKKFI</sequence>
<protein>
    <submittedName>
        <fullName evidence="2">Uncharacterized protein</fullName>
    </submittedName>
</protein>
<dbReference type="CDD" id="cd10456">
    <property type="entry name" value="GIY-YIG_UPF0213"/>
    <property type="match status" value="1"/>
</dbReference>
<dbReference type="Pfam" id="PF01541">
    <property type="entry name" value="GIY-YIG"/>
    <property type="match status" value="1"/>
</dbReference>
<evidence type="ECO:0000256" key="1">
    <source>
        <dbReference type="ARBA" id="ARBA00007435"/>
    </source>
</evidence>
<dbReference type="OrthoDB" id="1495241at2"/>
<dbReference type="RefSeq" id="WP_094996893.1">
    <property type="nucleotide sequence ID" value="NZ_BMJL01000002.1"/>
</dbReference>